<name>A0ABS3N1Y5_9BACI</name>
<evidence type="ECO:0000256" key="2">
    <source>
        <dbReference type="ARBA" id="ARBA00009012"/>
    </source>
</evidence>
<sequence length="262" mass="28477">MIELDLVWAFLFILLISYVGWKVNSLTVSGAIGAVCVGFVIYLGFSWEGLFVLGCFFSSSSLLSKYQSAKKSNLQHMLEKGDRRDIVQVMANGSVPAILGLFQFIEPSVDQRLLFCFCISIAAANADTWASEIGTLSKRKPRLLLTLKKVERGTSGAVSILGTSAALAGAAFISIIAGMLFSISVYFMLCIVIFGFIGNILDTLLGQTIQVKYKCNVCEKITEKQVHCSNSGTKLTKYSFLNNDAVNLLSIAFATLLGFILS</sequence>
<feature type="transmembrane region" description="Helical" evidence="6">
    <location>
        <begin position="86"/>
        <end position="105"/>
    </location>
</feature>
<feature type="transmembrane region" description="Helical" evidence="6">
    <location>
        <begin position="157"/>
        <end position="177"/>
    </location>
</feature>
<accession>A0ABS3N1Y5</accession>
<dbReference type="Proteomes" id="UP000663981">
    <property type="component" value="Unassembled WGS sequence"/>
</dbReference>
<gene>
    <name evidence="7" type="ORF">I7822_11625</name>
</gene>
<dbReference type="Pfam" id="PF01940">
    <property type="entry name" value="DUF92"/>
    <property type="match status" value="1"/>
</dbReference>
<keyword evidence="5 6" id="KW-0472">Membrane</keyword>
<evidence type="ECO:0000256" key="6">
    <source>
        <dbReference type="SAM" id="Phobius"/>
    </source>
</evidence>
<feature type="transmembrane region" description="Helical" evidence="6">
    <location>
        <begin position="245"/>
        <end position="261"/>
    </location>
</feature>
<comment type="caution">
    <text evidence="7">The sequence shown here is derived from an EMBL/GenBank/DDBJ whole genome shotgun (WGS) entry which is preliminary data.</text>
</comment>
<keyword evidence="4 6" id="KW-1133">Transmembrane helix</keyword>
<evidence type="ECO:0000313" key="7">
    <source>
        <dbReference type="EMBL" id="MBO1512317.1"/>
    </source>
</evidence>
<protein>
    <submittedName>
        <fullName evidence="7">DUF92 domain-containing protein</fullName>
    </submittedName>
</protein>
<evidence type="ECO:0000256" key="5">
    <source>
        <dbReference type="ARBA" id="ARBA00023136"/>
    </source>
</evidence>
<feature type="transmembrane region" description="Helical" evidence="6">
    <location>
        <begin position="183"/>
        <end position="205"/>
    </location>
</feature>
<dbReference type="EMBL" id="JAGDEL010000007">
    <property type="protein sequence ID" value="MBO1512317.1"/>
    <property type="molecule type" value="Genomic_DNA"/>
</dbReference>
<evidence type="ECO:0000256" key="1">
    <source>
        <dbReference type="ARBA" id="ARBA00004141"/>
    </source>
</evidence>
<dbReference type="PANTHER" id="PTHR13353">
    <property type="entry name" value="TRANSMEMBRANE PROTEIN 19"/>
    <property type="match status" value="1"/>
</dbReference>
<comment type="similarity">
    <text evidence="2">Belongs to the TMEM19 family.</text>
</comment>
<organism evidence="7 8">
    <name type="scientific">Metabacillus bambusae</name>
    <dbReference type="NCBI Taxonomy" id="2795218"/>
    <lineage>
        <taxon>Bacteria</taxon>
        <taxon>Bacillati</taxon>
        <taxon>Bacillota</taxon>
        <taxon>Bacilli</taxon>
        <taxon>Bacillales</taxon>
        <taxon>Bacillaceae</taxon>
        <taxon>Metabacillus</taxon>
    </lineage>
</organism>
<dbReference type="RefSeq" id="WP_207978249.1">
    <property type="nucleotide sequence ID" value="NZ_JAGDEL010000007.1"/>
</dbReference>
<evidence type="ECO:0000256" key="4">
    <source>
        <dbReference type="ARBA" id="ARBA00022989"/>
    </source>
</evidence>
<keyword evidence="8" id="KW-1185">Reference proteome</keyword>
<feature type="transmembrane region" description="Helical" evidence="6">
    <location>
        <begin position="6"/>
        <end position="21"/>
    </location>
</feature>
<keyword evidence="3 6" id="KW-0812">Transmembrane</keyword>
<reference evidence="7 8" key="1">
    <citation type="submission" date="2021-03" db="EMBL/GenBank/DDBJ databases">
        <title>Whole genome sequence of Metabacillus bambusae BG109.</title>
        <authorList>
            <person name="Jeong J.W."/>
        </authorList>
    </citation>
    <scope>NUCLEOTIDE SEQUENCE [LARGE SCALE GENOMIC DNA]</scope>
    <source>
        <strain evidence="7 8">BG109</strain>
    </source>
</reference>
<evidence type="ECO:0000313" key="8">
    <source>
        <dbReference type="Proteomes" id="UP000663981"/>
    </source>
</evidence>
<feature type="transmembrane region" description="Helical" evidence="6">
    <location>
        <begin position="26"/>
        <end position="43"/>
    </location>
</feature>
<evidence type="ECO:0000256" key="3">
    <source>
        <dbReference type="ARBA" id="ARBA00022692"/>
    </source>
</evidence>
<comment type="subcellular location">
    <subcellularLocation>
        <location evidence="1">Membrane</location>
        <topology evidence="1">Multi-pass membrane protein</topology>
    </subcellularLocation>
</comment>
<dbReference type="PANTHER" id="PTHR13353:SF5">
    <property type="entry name" value="TRANSMEMBRANE PROTEIN 19"/>
    <property type="match status" value="1"/>
</dbReference>
<dbReference type="InterPro" id="IPR002794">
    <property type="entry name" value="DUF92_TMEM19"/>
</dbReference>
<proteinExistence type="inferred from homology"/>